<feature type="domain" description="SCP" evidence="2">
    <location>
        <begin position="141"/>
        <end position="278"/>
    </location>
</feature>
<dbReference type="PANTHER" id="PTHR10334">
    <property type="entry name" value="CYSTEINE-RICH SECRETORY PROTEIN-RELATED"/>
    <property type="match status" value="1"/>
</dbReference>
<evidence type="ECO:0000259" key="2">
    <source>
        <dbReference type="SMART" id="SM00198"/>
    </source>
</evidence>
<dbReference type="CDD" id="cd05380">
    <property type="entry name" value="CAP_euk"/>
    <property type="match status" value="1"/>
</dbReference>
<gene>
    <name evidence="3" type="primary">Pi16</name>
    <name evidence="3" type="ORF">CEXT_274931</name>
</gene>
<evidence type="ECO:0000313" key="3">
    <source>
        <dbReference type="EMBL" id="GIY57255.1"/>
    </source>
</evidence>
<dbReference type="Pfam" id="PF00188">
    <property type="entry name" value="CAP"/>
    <property type="match status" value="1"/>
</dbReference>
<name>A0AAV4UIA2_CAEEX</name>
<comment type="caution">
    <text evidence="3">The sequence shown here is derived from an EMBL/GenBank/DDBJ whole genome shotgun (WGS) entry which is preliminary data.</text>
</comment>
<accession>A0AAV4UIA2</accession>
<dbReference type="InterPro" id="IPR001283">
    <property type="entry name" value="CRISP-related"/>
</dbReference>
<dbReference type="Proteomes" id="UP001054945">
    <property type="component" value="Unassembled WGS sequence"/>
</dbReference>
<dbReference type="AlphaFoldDB" id="A0AAV4UIA2"/>
<reference evidence="3 4" key="1">
    <citation type="submission" date="2021-06" db="EMBL/GenBank/DDBJ databases">
        <title>Caerostris extrusa draft genome.</title>
        <authorList>
            <person name="Kono N."/>
            <person name="Arakawa K."/>
        </authorList>
    </citation>
    <scope>NUCLEOTIDE SEQUENCE [LARGE SCALE GENOMIC DNA]</scope>
</reference>
<evidence type="ECO:0000313" key="4">
    <source>
        <dbReference type="Proteomes" id="UP001054945"/>
    </source>
</evidence>
<dbReference type="InterPro" id="IPR018244">
    <property type="entry name" value="Allrgn_V5/Tpx1_CS"/>
</dbReference>
<feature type="region of interest" description="Disordered" evidence="1">
    <location>
        <begin position="44"/>
        <end position="65"/>
    </location>
</feature>
<dbReference type="InterPro" id="IPR014044">
    <property type="entry name" value="CAP_dom"/>
</dbReference>
<dbReference type="InterPro" id="IPR035940">
    <property type="entry name" value="CAP_sf"/>
</dbReference>
<proteinExistence type="predicted"/>
<sequence length="469" mass="52879">MEKYCTVATFLCLSVGFLPLIYGLTALDSNAEFYAEDHSVTSTDGILPFSEDPKNGDNEDPQSSTDKNLLLFESVGNLSFSEINGQQHDMPFEELVQSDSDEQKKNILISEPVVEKLPDGIDWLAQFSKRRHIIERGFDNETKKMLLDLHNLYRSNVTPPAGNMNFMEWDDRLGHLAQLWSDNCEFKHGRPPGTSYPLGLYGQNLYIGPEPSGYKALWLWYEEYVHYNLRTEYCKPKEQCGHFVQMAWGESRYLGCGMRRCPSGFLIACHYYPPAMKGTQMYIVARPCSQCSGRNGTLCSNNLCVSQDQCERNTEFCKDAECNLKCQNCGRLNKTTCQCTCADGWDSLDCSATCQDAHERCGANPGFPTKASCSMNKYAVANTYCRKMCGTCNAYSEETKINHICCDGKPCETGYVLDLKRKPCRCSMLCPGPLCDVLEDSGSGLEYYFLYTILQILIFYSLNSINSSI</sequence>
<dbReference type="SMART" id="SM00198">
    <property type="entry name" value="SCP"/>
    <property type="match status" value="1"/>
</dbReference>
<dbReference type="PROSITE" id="PS01009">
    <property type="entry name" value="CRISP_1"/>
    <property type="match status" value="1"/>
</dbReference>
<organism evidence="3 4">
    <name type="scientific">Caerostris extrusa</name>
    <name type="common">Bark spider</name>
    <name type="synonym">Caerostris bankana</name>
    <dbReference type="NCBI Taxonomy" id="172846"/>
    <lineage>
        <taxon>Eukaryota</taxon>
        <taxon>Metazoa</taxon>
        <taxon>Ecdysozoa</taxon>
        <taxon>Arthropoda</taxon>
        <taxon>Chelicerata</taxon>
        <taxon>Arachnida</taxon>
        <taxon>Araneae</taxon>
        <taxon>Araneomorphae</taxon>
        <taxon>Entelegynae</taxon>
        <taxon>Araneoidea</taxon>
        <taxon>Araneidae</taxon>
        <taxon>Caerostris</taxon>
    </lineage>
</organism>
<dbReference type="Gene3D" id="3.40.33.10">
    <property type="entry name" value="CAP"/>
    <property type="match status" value="1"/>
</dbReference>
<keyword evidence="4" id="KW-1185">Reference proteome</keyword>
<dbReference type="GO" id="GO:0005576">
    <property type="term" value="C:extracellular region"/>
    <property type="evidence" value="ECO:0007669"/>
    <property type="project" value="InterPro"/>
</dbReference>
<dbReference type="PRINTS" id="PR00837">
    <property type="entry name" value="V5TPXLIKE"/>
</dbReference>
<dbReference type="SUPFAM" id="SSF55797">
    <property type="entry name" value="PR-1-like"/>
    <property type="match status" value="1"/>
</dbReference>
<dbReference type="EMBL" id="BPLR01012871">
    <property type="protein sequence ID" value="GIY57255.1"/>
    <property type="molecule type" value="Genomic_DNA"/>
</dbReference>
<evidence type="ECO:0000256" key="1">
    <source>
        <dbReference type="SAM" id="MobiDB-lite"/>
    </source>
</evidence>
<protein>
    <submittedName>
        <fullName evidence="3">Peptidase inhibitor 16</fullName>
    </submittedName>
</protein>